<proteinExistence type="predicted"/>
<feature type="compositionally biased region" description="Polar residues" evidence="1">
    <location>
        <begin position="9"/>
        <end position="23"/>
    </location>
</feature>
<name>A0A0U2W872_9BACL</name>
<reference evidence="2 3" key="2">
    <citation type="journal article" date="2016" name="Genome Announc.">
        <title>Complete Genome Sequences of Two Interactive Moderate Thermophiles, Paenibacillus napthalenovorans 32O-Y and Paenibacillus sp. 32O-W.</title>
        <authorList>
            <person name="Butler R.R.III."/>
            <person name="Wang J."/>
            <person name="Stark B.C."/>
            <person name="Pombert J.F."/>
        </authorList>
    </citation>
    <scope>NUCLEOTIDE SEQUENCE [LARGE SCALE GENOMIC DNA]</scope>
    <source>
        <strain evidence="2 3">32O-Y</strain>
    </source>
</reference>
<evidence type="ECO:0000313" key="3">
    <source>
        <dbReference type="Proteomes" id="UP000061660"/>
    </source>
</evidence>
<feature type="region of interest" description="Disordered" evidence="1">
    <location>
        <begin position="1"/>
        <end position="25"/>
    </location>
</feature>
<dbReference type="PATRIC" id="fig|162209.4.peg.1277"/>
<dbReference type="Proteomes" id="UP000061660">
    <property type="component" value="Chromosome"/>
</dbReference>
<gene>
    <name evidence="2" type="ORF">IJ22_12020</name>
</gene>
<evidence type="ECO:0000256" key="1">
    <source>
        <dbReference type="SAM" id="MobiDB-lite"/>
    </source>
</evidence>
<evidence type="ECO:0000313" key="2">
    <source>
        <dbReference type="EMBL" id="ALS21578.1"/>
    </source>
</evidence>
<dbReference type="EMBL" id="CP013652">
    <property type="protein sequence ID" value="ALS21578.1"/>
    <property type="molecule type" value="Genomic_DNA"/>
</dbReference>
<reference evidence="3" key="1">
    <citation type="submission" date="2015-12" db="EMBL/GenBank/DDBJ databases">
        <title>Complete genome sequences of two moderately thermophilic Paenibacillus species.</title>
        <authorList>
            <person name="Butler R.III."/>
            <person name="Wang J."/>
            <person name="Stark B.C."/>
            <person name="Pombert J.-F."/>
        </authorList>
    </citation>
    <scope>NUCLEOTIDE SEQUENCE [LARGE SCALE GENOMIC DNA]</scope>
    <source>
        <strain evidence="3">32O-Y</strain>
    </source>
</reference>
<dbReference type="AlphaFoldDB" id="A0A0U2W872"/>
<accession>A0A0U2W872</accession>
<dbReference type="RefSeq" id="WP_235594263.1">
    <property type="nucleotide sequence ID" value="NZ_BJCS01000003.1"/>
</dbReference>
<dbReference type="STRING" id="162209.IJ22_12020"/>
<sequence length="58" mass="6447">MDNEKDYLNDTSNTAAGINTPPDQQDVAATDLLNDFVEQTMDNIQHAFDGDDEDSNKK</sequence>
<keyword evidence="3" id="KW-1185">Reference proteome</keyword>
<dbReference type="KEGG" id="pnp:IJ22_12020"/>
<organism evidence="2 3">
    <name type="scientific">Paenibacillus naphthalenovorans</name>
    <dbReference type="NCBI Taxonomy" id="162209"/>
    <lineage>
        <taxon>Bacteria</taxon>
        <taxon>Bacillati</taxon>
        <taxon>Bacillota</taxon>
        <taxon>Bacilli</taxon>
        <taxon>Bacillales</taxon>
        <taxon>Paenibacillaceae</taxon>
        <taxon>Paenibacillus</taxon>
    </lineage>
</organism>
<protein>
    <submittedName>
        <fullName evidence="2">Uncharacterized protein</fullName>
    </submittedName>
</protein>